<evidence type="ECO:0000313" key="2">
    <source>
        <dbReference type="EMBL" id="KAE9608120.1"/>
    </source>
</evidence>
<keyword evidence="1" id="KW-1133">Transmembrane helix</keyword>
<proteinExistence type="predicted"/>
<evidence type="ECO:0000256" key="1">
    <source>
        <dbReference type="SAM" id="Phobius"/>
    </source>
</evidence>
<sequence>MIATSLWGLVCFHDRFVWKMMFGGIWLMFGFFGFGILALVRVVYGLGVWKSLEIG</sequence>
<reference evidence="3" key="1">
    <citation type="journal article" date="2020" name="Nat. Commun.">
        <title>Genome sequence of the cluster root forming white lupin.</title>
        <authorList>
            <person name="Hufnagel B."/>
            <person name="Marques A."/>
            <person name="Soriano A."/>
            <person name="Marques L."/>
            <person name="Divol F."/>
            <person name="Doumas P."/>
            <person name="Sallet E."/>
            <person name="Mancinotti D."/>
            <person name="Carrere S."/>
            <person name="Marande W."/>
            <person name="Arribat S."/>
            <person name="Keller J."/>
            <person name="Huneau C."/>
            <person name="Blein T."/>
            <person name="Aime D."/>
            <person name="Laguerre M."/>
            <person name="Taylor J."/>
            <person name="Schubert V."/>
            <person name="Nelson M."/>
            <person name="Geu-Flores F."/>
            <person name="Crespi M."/>
            <person name="Gallardo-Guerrero K."/>
            <person name="Delaux P.-M."/>
            <person name="Salse J."/>
            <person name="Berges H."/>
            <person name="Guyot R."/>
            <person name="Gouzy J."/>
            <person name="Peret B."/>
        </authorList>
    </citation>
    <scope>NUCLEOTIDE SEQUENCE [LARGE SCALE GENOMIC DNA]</scope>
    <source>
        <strain evidence="3">cv. Amiga</strain>
    </source>
</reference>
<keyword evidence="3" id="KW-1185">Reference proteome</keyword>
<gene>
    <name evidence="2" type="ORF">Lalb_Chr08g0232131</name>
</gene>
<evidence type="ECO:0000313" key="3">
    <source>
        <dbReference type="Proteomes" id="UP000447434"/>
    </source>
</evidence>
<protein>
    <submittedName>
        <fullName evidence="2">Uncharacterized protein</fullName>
    </submittedName>
</protein>
<keyword evidence="1" id="KW-0472">Membrane</keyword>
<dbReference type="AlphaFoldDB" id="A0A6A4Q2W2"/>
<keyword evidence="1" id="KW-0812">Transmembrane</keyword>
<name>A0A6A4Q2W2_LUPAL</name>
<accession>A0A6A4Q2W2</accession>
<dbReference type="Proteomes" id="UP000447434">
    <property type="component" value="Chromosome 8"/>
</dbReference>
<comment type="caution">
    <text evidence="2">The sequence shown here is derived from an EMBL/GenBank/DDBJ whole genome shotgun (WGS) entry which is preliminary data.</text>
</comment>
<organism evidence="2 3">
    <name type="scientific">Lupinus albus</name>
    <name type="common">White lupine</name>
    <name type="synonym">Lupinus termis</name>
    <dbReference type="NCBI Taxonomy" id="3870"/>
    <lineage>
        <taxon>Eukaryota</taxon>
        <taxon>Viridiplantae</taxon>
        <taxon>Streptophyta</taxon>
        <taxon>Embryophyta</taxon>
        <taxon>Tracheophyta</taxon>
        <taxon>Spermatophyta</taxon>
        <taxon>Magnoliopsida</taxon>
        <taxon>eudicotyledons</taxon>
        <taxon>Gunneridae</taxon>
        <taxon>Pentapetalae</taxon>
        <taxon>rosids</taxon>
        <taxon>fabids</taxon>
        <taxon>Fabales</taxon>
        <taxon>Fabaceae</taxon>
        <taxon>Papilionoideae</taxon>
        <taxon>50 kb inversion clade</taxon>
        <taxon>genistoids sensu lato</taxon>
        <taxon>core genistoids</taxon>
        <taxon>Genisteae</taxon>
        <taxon>Lupinus</taxon>
    </lineage>
</organism>
<feature type="transmembrane region" description="Helical" evidence="1">
    <location>
        <begin position="20"/>
        <end position="44"/>
    </location>
</feature>
<dbReference type="EMBL" id="WOCE01000008">
    <property type="protein sequence ID" value="KAE9608120.1"/>
    <property type="molecule type" value="Genomic_DNA"/>
</dbReference>